<dbReference type="KEGG" id="xdi:EZH22_26330"/>
<dbReference type="Proteomes" id="UP000596427">
    <property type="component" value="Chromosome"/>
</dbReference>
<keyword evidence="2" id="KW-0732">Signal</keyword>
<evidence type="ECO:0000256" key="1">
    <source>
        <dbReference type="ARBA" id="ARBA00006987"/>
    </source>
</evidence>
<evidence type="ECO:0000313" key="4">
    <source>
        <dbReference type="Proteomes" id="UP000596427"/>
    </source>
</evidence>
<evidence type="ECO:0008006" key="5">
    <source>
        <dbReference type="Google" id="ProtNLM"/>
    </source>
</evidence>
<dbReference type="AlphaFoldDB" id="A0A974PNX2"/>
<dbReference type="InterPro" id="IPR006311">
    <property type="entry name" value="TAT_signal"/>
</dbReference>
<dbReference type="PANTHER" id="PTHR42928:SF5">
    <property type="entry name" value="BLR1237 PROTEIN"/>
    <property type="match status" value="1"/>
</dbReference>
<reference evidence="3 4" key="1">
    <citation type="submission" date="2020-10" db="EMBL/GenBank/DDBJ databases">
        <title>Degradation of 1,4-Dioxane by Xanthobacter sp. YN2, via a Novel Group-2 Soluble Di-Iron Monooxygenase.</title>
        <authorList>
            <person name="Ma F."/>
            <person name="Wang Y."/>
            <person name="Yang J."/>
            <person name="Guo H."/>
            <person name="Su D."/>
            <person name="Yu L."/>
        </authorList>
    </citation>
    <scope>NUCLEOTIDE SEQUENCE [LARGE SCALE GENOMIC DNA]</scope>
    <source>
        <strain evidence="3 4">YN2</strain>
    </source>
</reference>
<dbReference type="PROSITE" id="PS51318">
    <property type="entry name" value="TAT"/>
    <property type="match status" value="1"/>
</dbReference>
<protein>
    <recommendedName>
        <fullName evidence="5">Tripartite tricarboxylate transporter substrate binding protein</fullName>
    </recommendedName>
</protein>
<name>A0A974PNX2_9HYPH</name>
<dbReference type="InterPro" id="IPR005064">
    <property type="entry name" value="BUG"/>
</dbReference>
<feature type="signal peptide" evidence="2">
    <location>
        <begin position="1"/>
        <end position="34"/>
    </location>
</feature>
<comment type="similarity">
    <text evidence="1">Belongs to the UPF0065 (bug) family.</text>
</comment>
<keyword evidence="4" id="KW-1185">Reference proteome</keyword>
<dbReference type="Gene3D" id="3.40.190.10">
    <property type="entry name" value="Periplasmic binding protein-like II"/>
    <property type="match status" value="1"/>
</dbReference>
<organism evidence="3 4">
    <name type="scientific">Xanthobacter dioxanivorans</name>
    <dbReference type="NCBI Taxonomy" id="2528964"/>
    <lineage>
        <taxon>Bacteria</taxon>
        <taxon>Pseudomonadati</taxon>
        <taxon>Pseudomonadota</taxon>
        <taxon>Alphaproteobacteria</taxon>
        <taxon>Hyphomicrobiales</taxon>
        <taxon>Xanthobacteraceae</taxon>
        <taxon>Xanthobacter</taxon>
    </lineage>
</organism>
<dbReference type="RefSeq" id="WP_203193334.1">
    <property type="nucleotide sequence ID" value="NZ_CP063362.1"/>
</dbReference>
<dbReference type="Gene3D" id="3.40.190.150">
    <property type="entry name" value="Bordetella uptake gene, domain 1"/>
    <property type="match status" value="1"/>
</dbReference>
<evidence type="ECO:0000256" key="2">
    <source>
        <dbReference type="SAM" id="SignalP"/>
    </source>
</evidence>
<dbReference type="EMBL" id="CP063362">
    <property type="protein sequence ID" value="QRG06425.1"/>
    <property type="molecule type" value="Genomic_DNA"/>
</dbReference>
<dbReference type="InterPro" id="IPR042100">
    <property type="entry name" value="Bug_dom1"/>
</dbReference>
<gene>
    <name evidence="3" type="ORF">EZH22_26330</name>
</gene>
<proteinExistence type="inferred from homology"/>
<dbReference type="PANTHER" id="PTHR42928">
    <property type="entry name" value="TRICARBOXYLATE-BINDING PROTEIN"/>
    <property type="match status" value="1"/>
</dbReference>
<sequence length="148" mass="15512">MPLPSAPGMRPRRSLLKAALVLGAVLAVPAAAFAQASDWPAKPVRIVVTFPPGGTSDIVARLVGQHLTEKFGQQFLVDNRPGAGGTVAAELVRKEAPDGYTLILANNAPFTIAPTQFKKIPYDPNTDFTHIAYIGASAPGLMVQPSLG</sequence>
<feature type="chain" id="PRO_5037424099" description="Tripartite tricarboxylate transporter substrate binding protein" evidence="2">
    <location>
        <begin position="35"/>
        <end position="148"/>
    </location>
</feature>
<accession>A0A974PNX2</accession>
<evidence type="ECO:0000313" key="3">
    <source>
        <dbReference type="EMBL" id="QRG06425.1"/>
    </source>
</evidence>
<dbReference type="Pfam" id="PF03401">
    <property type="entry name" value="TctC"/>
    <property type="match status" value="1"/>
</dbReference>